<dbReference type="Proteomes" id="UP000006039">
    <property type="component" value="Unassembled WGS sequence"/>
</dbReference>
<reference evidence="3" key="4">
    <citation type="journal article" date="2015" name="G3 (Bethesda)">
        <title>Genome sequences of three phytopathogenic species of the Magnaporthaceae family of fungi.</title>
        <authorList>
            <person name="Okagaki L.H."/>
            <person name="Nunes C.C."/>
            <person name="Sailsbery J."/>
            <person name="Clay B."/>
            <person name="Brown D."/>
            <person name="John T."/>
            <person name="Oh Y."/>
            <person name="Young N."/>
            <person name="Fitzgerald M."/>
            <person name="Haas B.J."/>
            <person name="Zeng Q."/>
            <person name="Young S."/>
            <person name="Adiconis X."/>
            <person name="Fan L."/>
            <person name="Levin J.Z."/>
            <person name="Mitchell T.K."/>
            <person name="Okubara P.A."/>
            <person name="Farman M.L."/>
            <person name="Kohn L.M."/>
            <person name="Birren B."/>
            <person name="Ma L.-J."/>
            <person name="Dean R.A."/>
        </authorList>
    </citation>
    <scope>NUCLEOTIDE SEQUENCE</scope>
    <source>
        <strain evidence="3">R3-111a-1</strain>
    </source>
</reference>
<accession>J3P6N3</accession>
<keyword evidence="4" id="KW-1185">Reference proteome</keyword>
<proteinExistence type="predicted"/>
<evidence type="ECO:0000313" key="2">
    <source>
        <dbReference type="EMBL" id="EJT72309.1"/>
    </source>
</evidence>
<feature type="compositionally biased region" description="Acidic residues" evidence="1">
    <location>
        <begin position="161"/>
        <end position="172"/>
    </location>
</feature>
<dbReference type="EMBL" id="GL385399">
    <property type="protein sequence ID" value="EJT72309.1"/>
    <property type="molecule type" value="Genomic_DNA"/>
</dbReference>
<dbReference type="RefSeq" id="XP_009225283.1">
    <property type="nucleotide sequence ID" value="XM_009227019.1"/>
</dbReference>
<dbReference type="GeneID" id="20349633"/>
<dbReference type="OrthoDB" id="4367324at2759"/>
<reference evidence="3" key="5">
    <citation type="submission" date="2018-04" db="UniProtKB">
        <authorList>
            <consortium name="EnsemblFungi"/>
        </authorList>
    </citation>
    <scope>IDENTIFICATION</scope>
    <source>
        <strain evidence="3">R3-111a-1</strain>
    </source>
</reference>
<gene>
    <name evidence="3" type="primary">20349633</name>
    <name evidence="2" type="ORF">GGTG_09175</name>
</gene>
<reference evidence="2" key="3">
    <citation type="submission" date="2010-09" db="EMBL/GenBank/DDBJ databases">
        <title>Annotation of Gaeumannomyces graminis var. tritici R3-111a-1.</title>
        <authorList>
            <consortium name="The Broad Institute Genome Sequencing Platform"/>
            <person name="Ma L.-J."/>
            <person name="Dead R."/>
            <person name="Young S.K."/>
            <person name="Zeng Q."/>
            <person name="Gargeya S."/>
            <person name="Fitzgerald M."/>
            <person name="Haas B."/>
            <person name="Abouelleil A."/>
            <person name="Alvarado L."/>
            <person name="Arachchi H.M."/>
            <person name="Berlin A."/>
            <person name="Brown A."/>
            <person name="Chapman S.B."/>
            <person name="Chen Z."/>
            <person name="Dunbar C."/>
            <person name="Freedman E."/>
            <person name="Gearin G."/>
            <person name="Gellesch M."/>
            <person name="Goldberg J."/>
            <person name="Griggs A."/>
            <person name="Gujja S."/>
            <person name="Heiman D."/>
            <person name="Howarth C."/>
            <person name="Larson L."/>
            <person name="Lui A."/>
            <person name="MacDonald P.J.P."/>
            <person name="Mehta T."/>
            <person name="Montmayeur A."/>
            <person name="Murphy C."/>
            <person name="Neiman D."/>
            <person name="Pearson M."/>
            <person name="Priest M."/>
            <person name="Roberts A."/>
            <person name="Saif S."/>
            <person name="Shea T."/>
            <person name="Shenoy N."/>
            <person name="Sisk P."/>
            <person name="Stolte C."/>
            <person name="Sykes S."/>
            <person name="Yandava C."/>
            <person name="Wortman J."/>
            <person name="Nusbaum C."/>
            <person name="Birren B."/>
        </authorList>
    </citation>
    <scope>NUCLEOTIDE SEQUENCE</scope>
    <source>
        <strain evidence="2">R3-111a-1</strain>
    </source>
</reference>
<dbReference type="EnsemblFungi" id="EJT72309">
    <property type="protein sequence ID" value="EJT72309"/>
    <property type="gene ID" value="GGTG_09175"/>
</dbReference>
<protein>
    <submittedName>
        <fullName evidence="2 3">Uncharacterized protein</fullName>
    </submittedName>
</protein>
<organism evidence="2">
    <name type="scientific">Gaeumannomyces tritici (strain R3-111a-1)</name>
    <name type="common">Wheat and barley take-all root rot fungus</name>
    <name type="synonym">Gaeumannomyces graminis var. tritici</name>
    <dbReference type="NCBI Taxonomy" id="644352"/>
    <lineage>
        <taxon>Eukaryota</taxon>
        <taxon>Fungi</taxon>
        <taxon>Dikarya</taxon>
        <taxon>Ascomycota</taxon>
        <taxon>Pezizomycotina</taxon>
        <taxon>Sordariomycetes</taxon>
        <taxon>Sordariomycetidae</taxon>
        <taxon>Magnaporthales</taxon>
        <taxon>Magnaporthaceae</taxon>
        <taxon>Gaeumannomyces</taxon>
    </lineage>
</organism>
<evidence type="ECO:0000256" key="1">
    <source>
        <dbReference type="SAM" id="MobiDB-lite"/>
    </source>
</evidence>
<name>J3P6N3_GAET3</name>
<reference evidence="2" key="2">
    <citation type="submission" date="2010-07" db="EMBL/GenBank/DDBJ databases">
        <authorList>
            <consortium name="The Broad Institute Genome Sequencing Platform"/>
            <consortium name="Broad Institute Genome Sequencing Center for Infectious Disease"/>
            <person name="Ma L.-J."/>
            <person name="Dead R."/>
            <person name="Young S."/>
            <person name="Zeng Q."/>
            <person name="Koehrsen M."/>
            <person name="Alvarado L."/>
            <person name="Berlin A."/>
            <person name="Chapman S.B."/>
            <person name="Chen Z."/>
            <person name="Freedman E."/>
            <person name="Gellesch M."/>
            <person name="Goldberg J."/>
            <person name="Griggs A."/>
            <person name="Gujja S."/>
            <person name="Heilman E.R."/>
            <person name="Heiman D."/>
            <person name="Hepburn T."/>
            <person name="Howarth C."/>
            <person name="Jen D."/>
            <person name="Larson L."/>
            <person name="Mehta T."/>
            <person name="Neiman D."/>
            <person name="Pearson M."/>
            <person name="Roberts A."/>
            <person name="Saif S."/>
            <person name="Shea T."/>
            <person name="Shenoy N."/>
            <person name="Sisk P."/>
            <person name="Stolte C."/>
            <person name="Sykes S."/>
            <person name="Walk T."/>
            <person name="White J."/>
            <person name="Yandava C."/>
            <person name="Haas B."/>
            <person name="Nusbaum C."/>
            <person name="Birren B."/>
        </authorList>
    </citation>
    <scope>NUCLEOTIDE SEQUENCE</scope>
    <source>
        <strain evidence="2">R3-111a-1</strain>
    </source>
</reference>
<dbReference type="VEuPathDB" id="FungiDB:GGTG_09175"/>
<evidence type="ECO:0000313" key="4">
    <source>
        <dbReference type="Proteomes" id="UP000006039"/>
    </source>
</evidence>
<feature type="region of interest" description="Disordered" evidence="1">
    <location>
        <begin position="1"/>
        <end position="26"/>
    </location>
</feature>
<sequence>MHSNAKAAAGRGAETRRPPDKSKHRWPLRQLAHACNKANTRYGYLAGRDGILACCFTESAAQGEKVWQVSMMPVMWTQHGDQRWGPGTPPLTIFIRASLHQPSTSPAVPYRAGRPGLGFPTLHQAICQTFTQELCWDKSKGIPQHDQLSTDKGKKAAAVTWDDESEEEDHVS</sequence>
<dbReference type="HOGENOM" id="CLU_1555350_0_0_1"/>
<evidence type="ECO:0000313" key="3">
    <source>
        <dbReference type="EnsemblFungi" id="EJT72309"/>
    </source>
</evidence>
<dbReference type="AlphaFoldDB" id="J3P6N3"/>
<reference evidence="4" key="1">
    <citation type="submission" date="2010-07" db="EMBL/GenBank/DDBJ databases">
        <title>The genome sequence of Gaeumannomyces graminis var. tritici strain R3-111a-1.</title>
        <authorList>
            <consortium name="The Broad Institute Genome Sequencing Platform"/>
            <person name="Ma L.-J."/>
            <person name="Dead R."/>
            <person name="Young S."/>
            <person name="Zeng Q."/>
            <person name="Koehrsen M."/>
            <person name="Alvarado L."/>
            <person name="Berlin A."/>
            <person name="Chapman S.B."/>
            <person name="Chen Z."/>
            <person name="Freedman E."/>
            <person name="Gellesch M."/>
            <person name="Goldberg J."/>
            <person name="Griggs A."/>
            <person name="Gujja S."/>
            <person name="Heilman E.R."/>
            <person name="Heiman D."/>
            <person name="Hepburn T."/>
            <person name="Howarth C."/>
            <person name="Jen D."/>
            <person name="Larson L."/>
            <person name="Mehta T."/>
            <person name="Neiman D."/>
            <person name="Pearson M."/>
            <person name="Roberts A."/>
            <person name="Saif S."/>
            <person name="Shea T."/>
            <person name="Shenoy N."/>
            <person name="Sisk P."/>
            <person name="Stolte C."/>
            <person name="Sykes S."/>
            <person name="Walk T."/>
            <person name="White J."/>
            <person name="Yandava C."/>
            <person name="Haas B."/>
            <person name="Nusbaum C."/>
            <person name="Birren B."/>
        </authorList>
    </citation>
    <scope>NUCLEOTIDE SEQUENCE [LARGE SCALE GENOMIC DNA]</scope>
    <source>
        <strain evidence="4">R3-111a-1</strain>
    </source>
</reference>
<feature type="region of interest" description="Disordered" evidence="1">
    <location>
        <begin position="142"/>
        <end position="172"/>
    </location>
</feature>